<evidence type="ECO:0000256" key="6">
    <source>
        <dbReference type="ARBA" id="ARBA00022833"/>
    </source>
</evidence>
<keyword evidence="7" id="KW-0482">Metalloprotease</keyword>
<dbReference type="Proteomes" id="UP000092631">
    <property type="component" value="Chromosome"/>
</dbReference>
<evidence type="ECO:0000313" key="13">
    <source>
        <dbReference type="Proteomes" id="UP000092631"/>
    </source>
</evidence>
<keyword evidence="9" id="KW-0732">Signal</keyword>
<dbReference type="PANTHER" id="PTHR43690:SF17">
    <property type="entry name" value="PROTEIN YHJJ"/>
    <property type="match status" value="1"/>
</dbReference>
<gene>
    <name evidence="12" type="ORF">A4V03_01310</name>
</gene>
<keyword evidence="4" id="KW-0479">Metal-binding</keyword>
<protein>
    <submittedName>
        <fullName evidence="12">Peptidase M16</fullName>
    </submittedName>
</protein>
<comment type="similarity">
    <text evidence="2 8">Belongs to the peptidase M16 family.</text>
</comment>
<feature type="domain" description="Peptidase M16 N-terminal" evidence="10">
    <location>
        <begin position="67"/>
        <end position="173"/>
    </location>
</feature>
<dbReference type="GO" id="GO:0046872">
    <property type="term" value="F:metal ion binding"/>
    <property type="evidence" value="ECO:0007669"/>
    <property type="project" value="UniProtKB-KW"/>
</dbReference>
<dbReference type="OrthoDB" id="9811314at2"/>
<keyword evidence="6" id="KW-0862">Zinc</keyword>
<evidence type="ECO:0000256" key="2">
    <source>
        <dbReference type="ARBA" id="ARBA00007261"/>
    </source>
</evidence>
<evidence type="ECO:0000256" key="7">
    <source>
        <dbReference type="ARBA" id="ARBA00023049"/>
    </source>
</evidence>
<feature type="signal peptide" evidence="9">
    <location>
        <begin position="1"/>
        <end position="23"/>
    </location>
</feature>
<dbReference type="SUPFAM" id="SSF63411">
    <property type="entry name" value="LuxS/MPP-like metallohydrolase"/>
    <property type="match status" value="4"/>
</dbReference>
<dbReference type="EMBL" id="CP015401">
    <property type="protein sequence ID" value="ANU56374.1"/>
    <property type="molecule type" value="Genomic_DNA"/>
</dbReference>
<dbReference type="InterPro" id="IPR011765">
    <property type="entry name" value="Pept_M16_N"/>
</dbReference>
<evidence type="ECO:0000256" key="3">
    <source>
        <dbReference type="ARBA" id="ARBA00022670"/>
    </source>
</evidence>
<dbReference type="Pfam" id="PF05193">
    <property type="entry name" value="Peptidase_M16_C"/>
    <property type="match status" value="2"/>
</dbReference>
<evidence type="ECO:0000259" key="11">
    <source>
        <dbReference type="Pfam" id="PF05193"/>
    </source>
</evidence>
<dbReference type="InterPro" id="IPR007863">
    <property type="entry name" value="Peptidase_M16_C"/>
</dbReference>
<dbReference type="KEGG" id="bcae:A4V03_01310"/>
<feature type="chain" id="PRO_5008886563" evidence="9">
    <location>
        <begin position="24"/>
        <end position="938"/>
    </location>
</feature>
<evidence type="ECO:0000256" key="1">
    <source>
        <dbReference type="ARBA" id="ARBA00001947"/>
    </source>
</evidence>
<dbReference type="GO" id="GO:0004222">
    <property type="term" value="F:metalloendopeptidase activity"/>
    <property type="evidence" value="ECO:0007669"/>
    <property type="project" value="InterPro"/>
</dbReference>
<evidence type="ECO:0000256" key="9">
    <source>
        <dbReference type="SAM" id="SignalP"/>
    </source>
</evidence>
<accession>A0A1C7GVK3</accession>
<keyword evidence="5" id="KW-0378">Hydrolase</keyword>
<name>A0A1C7GVK3_9BACE</name>
<dbReference type="PROSITE" id="PS00143">
    <property type="entry name" value="INSULINASE"/>
    <property type="match status" value="1"/>
</dbReference>
<dbReference type="AlphaFoldDB" id="A0A1C7GVK3"/>
<feature type="domain" description="Peptidase M16 C-terminal" evidence="11">
    <location>
        <begin position="212"/>
        <end position="392"/>
    </location>
</feature>
<organism evidence="12 13">
    <name type="scientific">Bacteroides caecimuris</name>
    <dbReference type="NCBI Taxonomy" id="1796613"/>
    <lineage>
        <taxon>Bacteria</taxon>
        <taxon>Pseudomonadati</taxon>
        <taxon>Bacteroidota</taxon>
        <taxon>Bacteroidia</taxon>
        <taxon>Bacteroidales</taxon>
        <taxon>Bacteroidaceae</taxon>
        <taxon>Bacteroides</taxon>
    </lineage>
</organism>
<proteinExistence type="inferred from homology"/>
<evidence type="ECO:0000313" key="12">
    <source>
        <dbReference type="EMBL" id="ANU56374.1"/>
    </source>
</evidence>
<keyword evidence="3" id="KW-0645">Protease</keyword>
<dbReference type="GO" id="GO:0006508">
    <property type="term" value="P:proteolysis"/>
    <property type="evidence" value="ECO:0007669"/>
    <property type="project" value="UniProtKB-KW"/>
</dbReference>
<evidence type="ECO:0000259" key="10">
    <source>
        <dbReference type="Pfam" id="PF00675"/>
    </source>
</evidence>
<dbReference type="InterPro" id="IPR050626">
    <property type="entry name" value="Peptidase_M16"/>
</dbReference>
<dbReference type="InterPro" id="IPR001431">
    <property type="entry name" value="Pept_M16_Zn_BS"/>
</dbReference>
<dbReference type="GeneID" id="82185771"/>
<evidence type="ECO:0000256" key="5">
    <source>
        <dbReference type="ARBA" id="ARBA00022801"/>
    </source>
</evidence>
<keyword evidence="13" id="KW-1185">Reference proteome</keyword>
<comment type="cofactor">
    <cofactor evidence="1">
        <name>Zn(2+)</name>
        <dbReference type="ChEBI" id="CHEBI:29105"/>
    </cofactor>
</comment>
<dbReference type="Pfam" id="PF00675">
    <property type="entry name" value="Peptidase_M16"/>
    <property type="match status" value="1"/>
</dbReference>
<dbReference type="Gene3D" id="3.30.830.10">
    <property type="entry name" value="Metalloenzyme, LuxS/M16 peptidase-like"/>
    <property type="match status" value="4"/>
</dbReference>
<dbReference type="RefSeq" id="WP_065537657.1">
    <property type="nucleotide sequence ID" value="NZ_CARILY010000047.1"/>
</dbReference>
<evidence type="ECO:0000256" key="8">
    <source>
        <dbReference type="RuleBase" id="RU004447"/>
    </source>
</evidence>
<evidence type="ECO:0000256" key="4">
    <source>
        <dbReference type="ARBA" id="ARBA00022723"/>
    </source>
</evidence>
<dbReference type="PANTHER" id="PTHR43690">
    <property type="entry name" value="NARDILYSIN"/>
    <property type="match status" value="1"/>
</dbReference>
<sequence length="938" mass="106923">MKKIIAYICICLASLTVARAQSAAVGGQETLPVDSAVLIGRLPNGITYYIRHNGDQPCRAGFYLIRNAGSLLETDEQNGLAHFLEHMAFQGTKHFPGKGIISGLEKHGVAFGSNINAYTSHNETVYQLTDVPTQSESLLDTCLLILHDWSYYLSLEEKEIDAERKVIVEEWRTRRTSTVRMQEKTNQVLYQGSRYADRDVIGTLDVIQHFAPQALRDFYHRWYRTDLEAIAIVGDFDARRMEEKVKKLFTAIPAVKNPEPRPFFSIPDNDTPRYVLATDNEAARSSLGLSIRMNDTPACERNRVAYLRESLIISFFNSMMRTRIAELARRPDTPFRHAEIAYGDLVRGYCAYNVNVSPRPGQEAAAWEAAMTENERVKRYGFTPEELERAKKDMLTALENGRRKGKANSRYAQEIQAHFLEGRPLLSPSDYYRWVKRLVADITVEEVSVRAKKWNSPKNRTLLVVGSAKEKHLSREDMTAIMERVEHSSQIRPYAVNTPSGVQRKLLDDAELQGGQIVKVRSLERFGAVEWTLQNGARVVFRHSASNKILVSSYSNGGTSVYEDTDLLPAAENAATMVSSFGVGDFTPDELRTLLTGKRVGCKVNITPWDEAIGGSSVAEDFETLMQLIYLRFEKPRFDEALFATLMQRNYAALQQYAEQPQTVMKDSLQQILHNYSSRFPAFNKAYLDKITLERLKYVYSDRIKDASDFVFFIMGNLKEENARQMVEKYIGSLRSEHRKEKRTLHRELPAKGKVVKNVRLNWETPKATVVTNFSTKLKNTPYHNICQSLLRGILQLRYTENIREKEGGTYGININATSSRLPESRYSFTMIFDCAPEREAHLKSLVHAETERLAEEAPGQDEFAKVVANLRKNDEQSRNSDAYWMAALAAYYTEGIDITAPENFDRILERLTPADIHKFAKKMFKESYVIDLTFQSK</sequence>
<feature type="domain" description="Peptidase M16 C-terminal" evidence="11">
    <location>
        <begin position="690"/>
        <end position="871"/>
    </location>
</feature>
<dbReference type="InterPro" id="IPR011249">
    <property type="entry name" value="Metalloenz_LuxS/M16"/>
</dbReference>
<reference evidence="13" key="1">
    <citation type="submission" date="2016-04" db="EMBL/GenBank/DDBJ databases">
        <title>Complete Genome Sequences of Twelve Strains of a Stable Defined Moderately Diverse Mouse Microbiota 2 (sDMDMm2).</title>
        <authorList>
            <person name="Uchimura Y."/>
            <person name="Wyss M."/>
            <person name="Brugiroux S."/>
            <person name="Limenitakis J.P."/>
            <person name="Stecher B."/>
            <person name="McCoy K.D."/>
            <person name="Macpherson A.J."/>
        </authorList>
    </citation>
    <scope>NUCLEOTIDE SEQUENCE [LARGE SCALE GENOMIC DNA]</scope>
    <source>
        <strain evidence="13">I48</strain>
    </source>
</reference>